<keyword evidence="2" id="KW-1185">Reference proteome</keyword>
<evidence type="ECO:0000313" key="1">
    <source>
        <dbReference type="EMBL" id="KAK4102764.1"/>
    </source>
</evidence>
<protein>
    <submittedName>
        <fullName evidence="1">Uncharacterized protein</fullName>
    </submittedName>
</protein>
<gene>
    <name evidence="1" type="ORF">N658DRAFT_322625</name>
</gene>
<evidence type="ECO:0000313" key="2">
    <source>
        <dbReference type="Proteomes" id="UP001305647"/>
    </source>
</evidence>
<accession>A0AAN6T3I8</accession>
<name>A0AAN6T3I8_9PEZI</name>
<organism evidence="1 2">
    <name type="scientific">Parathielavia hyrcaniae</name>
    <dbReference type="NCBI Taxonomy" id="113614"/>
    <lineage>
        <taxon>Eukaryota</taxon>
        <taxon>Fungi</taxon>
        <taxon>Dikarya</taxon>
        <taxon>Ascomycota</taxon>
        <taxon>Pezizomycotina</taxon>
        <taxon>Sordariomycetes</taxon>
        <taxon>Sordariomycetidae</taxon>
        <taxon>Sordariales</taxon>
        <taxon>Chaetomiaceae</taxon>
        <taxon>Parathielavia</taxon>
    </lineage>
</organism>
<reference evidence="1" key="2">
    <citation type="submission" date="2023-05" db="EMBL/GenBank/DDBJ databases">
        <authorList>
            <consortium name="Lawrence Berkeley National Laboratory"/>
            <person name="Steindorff A."/>
            <person name="Hensen N."/>
            <person name="Bonometti L."/>
            <person name="Westerberg I."/>
            <person name="Brannstrom I.O."/>
            <person name="Guillou S."/>
            <person name="Cros-Aarteil S."/>
            <person name="Calhoun S."/>
            <person name="Haridas S."/>
            <person name="Kuo A."/>
            <person name="Mondo S."/>
            <person name="Pangilinan J."/>
            <person name="Riley R."/>
            <person name="Labutti K."/>
            <person name="Andreopoulos B."/>
            <person name="Lipzen A."/>
            <person name="Chen C."/>
            <person name="Yanf M."/>
            <person name="Daum C."/>
            <person name="Ng V."/>
            <person name="Clum A."/>
            <person name="Ohm R."/>
            <person name="Martin F."/>
            <person name="Silar P."/>
            <person name="Natvig D."/>
            <person name="Lalanne C."/>
            <person name="Gautier V."/>
            <person name="Ament-Velasquez S.L."/>
            <person name="Kruys A."/>
            <person name="Hutchinson M.I."/>
            <person name="Powell A.J."/>
            <person name="Barry K."/>
            <person name="Miller A.N."/>
            <person name="Grigoriev I.V."/>
            <person name="Debuchy R."/>
            <person name="Gladieux P."/>
            <person name="Thoren M.H."/>
            <person name="Johannesson H."/>
        </authorList>
    </citation>
    <scope>NUCLEOTIDE SEQUENCE</scope>
    <source>
        <strain evidence="1">CBS 757.83</strain>
    </source>
</reference>
<dbReference type="AlphaFoldDB" id="A0AAN6T3I8"/>
<reference evidence="1" key="1">
    <citation type="journal article" date="2023" name="Mol. Phylogenet. Evol.">
        <title>Genome-scale phylogeny and comparative genomics of the fungal order Sordariales.</title>
        <authorList>
            <person name="Hensen N."/>
            <person name="Bonometti L."/>
            <person name="Westerberg I."/>
            <person name="Brannstrom I.O."/>
            <person name="Guillou S."/>
            <person name="Cros-Aarteil S."/>
            <person name="Calhoun S."/>
            <person name="Haridas S."/>
            <person name="Kuo A."/>
            <person name="Mondo S."/>
            <person name="Pangilinan J."/>
            <person name="Riley R."/>
            <person name="LaButti K."/>
            <person name="Andreopoulos B."/>
            <person name="Lipzen A."/>
            <person name="Chen C."/>
            <person name="Yan M."/>
            <person name="Daum C."/>
            <person name="Ng V."/>
            <person name="Clum A."/>
            <person name="Steindorff A."/>
            <person name="Ohm R.A."/>
            <person name="Martin F."/>
            <person name="Silar P."/>
            <person name="Natvig D.O."/>
            <person name="Lalanne C."/>
            <person name="Gautier V."/>
            <person name="Ament-Velasquez S.L."/>
            <person name="Kruys A."/>
            <person name="Hutchinson M.I."/>
            <person name="Powell A.J."/>
            <person name="Barry K."/>
            <person name="Miller A.N."/>
            <person name="Grigoriev I.V."/>
            <person name="Debuchy R."/>
            <person name="Gladieux P."/>
            <person name="Hiltunen Thoren M."/>
            <person name="Johannesson H."/>
        </authorList>
    </citation>
    <scope>NUCLEOTIDE SEQUENCE</scope>
    <source>
        <strain evidence="1">CBS 757.83</strain>
    </source>
</reference>
<comment type="caution">
    <text evidence="1">The sequence shown here is derived from an EMBL/GenBank/DDBJ whole genome shotgun (WGS) entry which is preliminary data.</text>
</comment>
<dbReference type="Proteomes" id="UP001305647">
    <property type="component" value="Unassembled WGS sequence"/>
</dbReference>
<proteinExistence type="predicted"/>
<dbReference type="EMBL" id="MU863630">
    <property type="protein sequence ID" value="KAK4102764.1"/>
    <property type="molecule type" value="Genomic_DNA"/>
</dbReference>
<sequence length="164" mass="18667">MICRRRSPSSGIQSRTAAWWEQLLQLVGRPPERRARIELPWCRESGRNQASYENTLGGWVPHGHAARNRCRIFAASPLSCLWCASTFPNWRDDNRRCQGGPLSRAKFWCKVAPCSRRGVLTETRKRPKIYDLNAGLAGRLLAGKGARRVIWETVKSVRPLAKDL</sequence>